<dbReference type="GO" id="GO:0005886">
    <property type="term" value="C:plasma membrane"/>
    <property type="evidence" value="ECO:0007669"/>
    <property type="project" value="TreeGrafter"/>
</dbReference>
<dbReference type="RefSeq" id="WP_124940266.1">
    <property type="nucleotide sequence ID" value="NZ_CP033577.1"/>
</dbReference>
<dbReference type="Proteomes" id="UP000279760">
    <property type="component" value="Chromosome 1"/>
</dbReference>
<dbReference type="CDD" id="cd01129">
    <property type="entry name" value="PulE-GspE-like"/>
    <property type="match status" value="1"/>
</dbReference>
<evidence type="ECO:0000313" key="5">
    <source>
        <dbReference type="EMBL" id="AYV21014.1"/>
    </source>
</evidence>
<dbReference type="InterPro" id="IPR027417">
    <property type="entry name" value="P-loop_NTPase"/>
</dbReference>
<dbReference type="PANTHER" id="PTHR30258:SF1">
    <property type="entry name" value="PROTEIN TRANSPORT PROTEIN HOFB HOMOLOG"/>
    <property type="match status" value="1"/>
</dbReference>
<protein>
    <recommendedName>
        <fullName evidence="4">Bacterial type II secretion system protein E domain-containing protein</fullName>
    </recommendedName>
</protein>
<organism evidence="5 6">
    <name type="scientific">Vibrio mediterranei</name>
    <dbReference type="NCBI Taxonomy" id="689"/>
    <lineage>
        <taxon>Bacteria</taxon>
        <taxon>Pseudomonadati</taxon>
        <taxon>Pseudomonadota</taxon>
        <taxon>Gammaproteobacteria</taxon>
        <taxon>Vibrionales</taxon>
        <taxon>Vibrionaceae</taxon>
        <taxon>Vibrio</taxon>
    </lineage>
</organism>
<accession>A0A3G4V8J9</accession>
<dbReference type="AlphaFoldDB" id="A0A3G4V8J9"/>
<gene>
    <name evidence="5" type="ORF">ECB94_06675</name>
</gene>
<dbReference type="GO" id="GO:0005524">
    <property type="term" value="F:ATP binding"/>
    <property type="evidence" value="ECO:0007669"/>
    <property type="project" value="UniProtKB-KW"/>
</dbReference>
<sequence length="510" mass="57196">MITNVIIDYQDILEREDVSVSKIHTNTDNCYIYICSLKKSKEVFLFLLDESDKLYSITEFLNDFLIENKVSFTYFVPRKVIDEIDRLANKDLLHVDSTEAKQTLVSIFSDADEAGASDIHFVRNDHQCDIFFRVDGNKSLYKTIDTESTDAAISTFYNVEATSKGSAWNRKVPQDAMGPIPSLKGKILNLRYAHSPLKTRTEQGFHAVFRVLQDGGVGEISDLTDLGFSLEEADLIKKMVSRPFGLVVVAGTTGSGKSTTIKGFLEWLYISFHNQSISILTVEDPVEYSIRGAVQTNVKRNETKGDDTNPFMRYIYSAMRRDPDVLLIGETRDPATAKALTDVVESGHLAVTTLHASSVTGVISRLNSLGIEMDKLRSYDFWAGIIVQKLLRRTCIHCAVPFNLEDSELTSRISSGLLKKLKNLSGSIYISSELGCEKCSYSGYKGRQICVEFLFPYNEVIDSVGTQELFITWQQHQDGVSGFTMSENAFNKILSGTLCPQEYERIYGVN</sequence>
<dbReference type="Gene3D" id="3.40.50.300">
    <property type="entry name" value="P-loop containing nucleotide triphosphate hydrolases"/>
    <property type="match status" value="1"/>
</dbReference>
<dbReference type="GO" id="GO:0016887">
    <property type="term" value="F:ATP hydrolysis activity"/>
    <property type="evidence" value="ECO:0007669"/>
    <property type="project" value="TreeGrafter"/>
</dbReference>
<keyword evidence="3" id="KW-0067">ATP-binding</keyword>
<dbReference type="EMBL" id="CP033577">
    <property type="protein sequence ID" value="AYV21014.1"/>
    <property type="molecule type" value="Genomic_DNA"/>
</dbReference>
<dbReference type="SUPFAM" id="SSF52540">
    <property type="entry name" value="P-loop containing nucleoside triphosphate hydrolases"/>
    <property type="match status" value="1"/>
</dbReference>
<name>A0A3G4V8J9_9VIBR</name>
<comment type="similarity">
    <text evidence="1">Belongs to the GSP E family.</text>
</comment>
<dbReference type="InterPro" id="IPR001482">
    <property type="entry name" value="T2SS/T4SS_dom"/>
</dbReference>
<evidence type="ECO:0000259" key="4">
    <source>
        <dbReference type="Pfam" id="PF00437"/>
    </source>
</evidence>
<evidence type="ECO:0000256" key="1">
    <source>
        <dbReference type="ARBA" id="ARBA00006611"/>
    </source>
</evidence>
<proteinExistence type="inferred from homology"/>
<evidence type="ECO:0000256" key="2">
    <source>
        <dbReference type="ARBA" id="ARBA00022741"/>
    </source>
</evidence>
<reference evidence="5 6" key="1">
    <citation type="submission" date="2018-11" db="EMBL/GenBank/DDBJ databases">
        <title>Complete Genome Sequence of Vbrio mediterranei 117-T6: a Potential Pathogen Bacteria Isolated from the Conchocelis of Pyropia.</title>
        <authorList>
            <person name="Liu Q."/>
        </authorList>
    </citation>
    <scope>NUCLEOTIDE SEQUENCE [LARGE SCALE GENOMIC DNA]</scope>
    <source>
        <strain evidence="5 6">117-T6</strain>
    </source>
</reference>
<keyword evidence="2" id="KW-0547">Nucleotide-binding</keyword>
<feature type="domain" description="Bacterial type II secretion system protein E" evidence="4">
    <location>
        <begin position="101"/>
        <end position="504"/>
    </location>
</feature>
<dbReference type="Pfam" id="PF00437">
    <property type="entry name" value="T2SSE"/>
    <property type="match status" value="1"/>
</dbReference>
<dbReference type="PANTHER" id="PTHR30258">
    <property type="entry name" value="TYPE II SECRETION SYSTEM PROTEIN GSPE-RELATED"/>
    <property type="match status" value="1"/>
</dbReference>
<evidence type="ECO:0000313" key="6">
    <source>
        <dbReference type="Proteomes" id="UP000279760"/>
    </source>
</evidence>
<evidence type="ECO:0000256" key="3">
    <source>
        <dbReference type="ARBA" id="ARBA00022840"/>
    </source>
</evidence>
<dbReference type="Gene3D" id="3.30.450.90">
    <property type="match status" value="1"/>
</dbReference>